<sequence>MKHSILFISFIISIFTLTSCYSSDKGEISDYTNGQHDSRIIGNWELIEGPEAIIVPEFRAADGSNNKGPSNYYIKLTEDGKVLIYSMEKDRPLDTVRKTYYKTKGNKTLMLLNVGDSGKSATKNKVESDYRIEEYNTILKVGGISSVSKYKRYNP</sequence>
<evidence type="ECO:0008006" key="3">
    <source>
        <dbReference type="Google" id="ProtNLM"/>
    </source>
</evidence>
<evidence type="ECO:0000313" key="1">
    <source>
        <dbReference type="EMBL" id="MFC4666166.1"/>
    </source>
</evidence>
<dbReference type="Proteomes" id="UP001596020">
    <property type="component" value="Unassembled WGS sequence"/>
</dbReference>
<dbReference type="EMBL" id="JBHSGO010000179">
    <property type="protein sequence ID" value="MFC4666166.1"/>
    <property type="molecule type" value="Genomic_DNA"/>
</dbReference>
<accession>A0ABV9K920</accession>
<dbReference type="PROSITE" id="PS51257">
    <property type="entry name" value="PROKAR_LIPOPROTEIN"/>
    <property type="match status" value="1"/>
</dbReference>
<proteinExistence type="predicted"/>
<name>A0ABV9K920_9PORP</name>
<comment type="caution">
    <text evidence="1">The sequence shown here is derived from an EMBL/GenBank/DDBJ whole genome shotgun (WGS) entry which is preliminary data.</text>
</comment>
<gene>
    <name evidence="1" type="ORF">ACFO3G_06095</name>
</gene>
<evidence type="ECO:0000313" key="2">
    <source>
        <dbReference type="Proteomes" id="UP001596020"/>
    </source>
</evidence>
<dbReference type="RefSeq" id="WP_380078971.1">
    <property type="nucleotide sequence ID" value="NZ_JBHSGO010000179.1"/>
</dbReference>
<protein>
    <recommendedName>
        <fullName evidence="3">Lipocalin-like domain-containing protein</fullName>
    </recommendedName>
</protein>
<reference evidence="2" key="1">
    <citation type="journal article" date="2019" name="Int. J. Syst. Evol. Microbiol.">
        <title>The Global Catalogue of Microorganisms (GCM) 10K type strain sequencing project: providing services to taxonomists for standard genome sequencing and annotation.</title>
        <authorList>
            <consortium name="The Broad Institute Genomics Platform"/>
            <consortium name="The Broad Institute Genome Sequencing Center for Infectious Disease"/>
            <person name="Wu L."/>
            <person name="Ma J."/>
        </authorList>
    </citation>
    <scope>NUCLEOTIDE SEQUENCE [LARGE SCALE GENOMIC DNA]</scope>
    <source>
        <strain evidence="2">CGMCC 4.7357</strain>
    </source>
</reference>
<keyword evidence="2" id="KW-1185">Reference proteome</keyword>
<organism evidence="1 2">
    <name type="scientific">Falsiporphyromonas endometrii</name>
    <dbReference type="NCBI Taxonomy" id="1387297"/>
    <lineage>
        <taxon>Bacteria</taxon>
        <taxon>Pseudomonadati</taxon>
        <taxon>Bacteroidota</taxon>
        <taxon>Bacteroidia</taxon>
        <taxon>Bacteroidales</taxon>
        <taxon>Porphyromonadaceae</taxon>
        <taxon>Falsiporphyromonas</taxon>
    </lineage>
</organism>